<comment type="cofactor">
    <cofactor evidence="5">
        <name>Mg(2+)</name>
        <dbReference type="ChEBI" id="CHEBI:18420"/>
    </cofactor>
    <text evidence="5">Binds 1 Mg(2+) ion per subunit.</text>
</comment>
<evidence type="ECO:0000256" key="3">
    <source>
        <dbReference type="ARBA" id="ARBA00022842"/>
    </source>
</evidence>
<evidence type="ECO:0000256" key="4">
    <source>
        <dbReference type="ARBA" id="ARBA00023235"/>
    </source>
</evidence>
<dbReference type="Pfam" id="PF13378">
    <property type="entry name" value="MR_MLE_C"/>
    <property type="match status" value="1"/>
</dbReference>
<dbReference type="Gene3D" id="3.30.390.10">
    <property type="entry name" value="Enolase-like, N-terminal domain"/>
    <property type="match status" value="1"/>
</dbReference>
<dbReference type="InterPro" id="IPR029065">
    <property type="entry name" value="Enolase_C-like"/>
</dbReference>
<dbReference type="SFLD" id="SFLDS00001">
    <property type="entry name" value="Enolase"/>
    <property type="match status" value="1"/>
</dbReference>
<organism evidence="7 8">
    <name type="scientific">Ancylobacter radicis</name>
    <dbReference type="NCBI Taxonomy" id="2836179"/>
    <lineage>
        <taxon>Bacteria</taxon>
        <taxon>Pseudomonadati</taxon>
        <taxon>Pseudomonadota</taxon>
        <taxon>Alphaproteobacteria</taxon>
        <taxon>Hyphomicrobiales</taxon>
        <taxon>Xanthobacteraceae</taxon>
        <taxon>Ancylobacter</taxon>
    </lineage>
</organism>
<dbReference type="RefSeq" id="WP_213753537.1">
    <property type="nucleotide sequence ID" value="NZ_JAHCQH010000004.1"/>
</dbReference>
<name>A0ABS5R228_9HYPH</name>
<keyword evidence="4 5" id="KW-0413">Isomerase</keyword>
<proteinExistence type="inferred from homology"/>
<evidence type="ECO:0000256" key="5">
    <source>
        <dbReference type="RuleBase" id="RU366006"/>
    </source>
</evidence>
<evidence type="ECO:0000313" key="7">
    <source>
        <dbReference type="EMBL" id="MBS9475676.1"/>
    </source>
</evidence>
<evidence type="ECO:0000256" key="1">
    <source>
        <dbReference type="ARBA" id="ARBA00008031"/>
    </source>
</evidence>
<protein>
    <recommendedName>
        <fullName evidence="5">Dipeptide epimerase</fullName>
        <ecNumber evidence="5">5.1.1.-</ecNumber>
    </recommendedName>
</protein>
<gene>
    <name evidence="7" type="ORF">KIP89_00950</name>
</gene>
<comment type="caution">
    <text evidence="7">The sequence shown here is derived from an EMBL/GenBank/DDBJ whole genome shotgun (WGS) entry which is preliminary data.</text>
</comment>
<dbReference type="NCBIfam" id="NF042940">
    <property type="entry name" value="racemase_DgcA"/>
    <property type="match status" value="1"/>
</dbReference>
<dbReference type="Proteomes" id="UP001166585">
    <property type="component" value="Unassembled WGS sequence"/>
</dbReference>
<keyword evidence="8" id="KW-1185">Reference proteome</keyword>
<accession>A0ABS5R228</accession>
<dbReference type="InterPro" id="IPR034603">
    <property type="entry name" value="Dipeptide_epimerase"/>
</dbReference>
<dbReference type="SMART" id="SM00922">
    <property type="entry name" value="MR_MLE"/>
    <property type="match status" value="1"/>
</dbReference>
<dbReference type="InterPro" id="IPR013342">
    <property type="entry name" value="Mandelate_racemase_C"/>
</dbReference>
<dbReference type="InterPro" id="IPR036849">
    <property type="entry name" value="Enolase-like_C_sf"/>
</dbReference>
<dbReference type="Pfam" id="PF02746">
    <property type="entry name" value="MR_MLE_N"/>
    <property type="match status" value="1"/>
</dbReference>
<sequence length="325" mass="33882">MPALSVDIERFPIRGSFTIARGSKTEAVVVKVEIRLGKAVGRGECVPYARYGASVEDVVATIEQARRAIVAGADRKALQHILPAGAARNALDCALWDLEAKLTGRPVHEIAGLPAPRPVVTAYTISLASPEAMAQAAAASGHELLKLKLGTEGDMARLKAIRRAVPDTRLIVDANEGWNAGNLAANLAACAEAGVELVEQPLPADDDALLSFIARPVPVCADESAHGSDTLGHLIGRYDALNIKLDKTGGLTEALELARTAQAAGLSIMVGCMVATSLSMAPALMLAGMASVVDLDGPLLLAQDREPGLVYEGSRVLPPDPALWG</sequence>
<dbReference type="PANTHER" id="PTHR48080">
    <property type="entry name" value="D-GALACTONATE DEHYDRATASE-RELATED"/>
    <property type="match status" value="1"/>
</dbReference>
<comment type="similarity">
    <text evidence="1 5">Belongs to the mandelate racemase/muconate lactonizing enzyme family.</text>
</comment>
<keyword evidence="2 5" id="KW-0479">Metal-binding</keyword>
<dbReference type="PANTHER" id="PTHR48080:SF3">
    <property type="entry name" value="ENOLASE SUPERFAMILY MEMBER DDB_G0284701"/>
    <property type="match status" value="1"/>
</dbReference>
<dbReference type="SFLD" id="SFLDG00180">
    <property type="entry name" value="muconate_cycloisomerase"/>
    <property type="match status" value="1"/>
</dbReference>
<dbReference type="EMBL" id="JAHCQH010000004">
    <property type="protein sequence ID" value="MBS9475676.1"/>
    <property type="molecule type" value="Genomic_DNA"/>
</dbReference>
<evidence type="ECO:0000259" key="6">
    <source>
        <dbReference type="SMART" id="SM00922"/>
    </source>
</evidence>
<dbReference type="InterPro" id="IPR034593">
    <property type="entry name" value="DgoD-like"/>
</dbReference>
<dbReference type="CDD" id="cd03319">
    <property type="entry name" value="L-Ala-DL-Glu_epimerase"/>
    <property type="match status" value="1"/>
</dbReference>
<dbReference type="SUPFAM" id="SSF51604">
    <property type="entry name" value="Enolase C-terminal domain-like"/>
    <property type="match status" value="1"/>
</dbReference>
<reference evidence="7" key="1">
    <citation type="submission" date="2021-05" db="EMBL/GenBank/DDBJ databases">
        <authorList>
            <person name="Sun Q."/>
            <person name="Inoue M."/>
        </authorList>
    </citation>
    <scope>NUCLEOTIDE SEQUENCE</scope>
    <source>
        <strain evidence="7">VKM B-3255</strain>
    </source>
</reference>
<dbReference type="SFLD" id="SFLDF00010">
    <property type="entry name" value="dipeptide_epimerase"/>
    <property type="match status" value="1"/>
</dbReference>
<dbReference type="Gene3D" id="3.20.20.120">
    <property type="entry name" value="Enolase-like C-terminal domain"/>
    <property type="match status" value="1"/>
</dbReference>
<dbReference type="SUPFAM" id="SSF54826">
    <property type="entry name" value="Enolase N-terminal domain-like"/>
    <property type="match status" value="1"/>
</dbReference>
<dbReference type="EC" id="5.1.1.-" evidence="5"/>
<dbReference type="InterPro" id="IPR013341">
    <property type="entry name" value="Mandelate_racemase_N_dom"/>
</dbReference>
<dbReference type="InterPro" id="IPR029017">
    <property type="entry name" value="Enolase-like_N"/>
</dbReference>
<feature type="domain" description="Mandelate racemase/muconate lactonizing enzyme C-terminal" evidence="6">
    <location>
        <begin position="130"/>
        <end position="220"/>
    </location>
</feature>
<keyword evidence="3 5" id="KW-0460">Magnesium</keyword>
<evidence type="ECO:0000256" key="2">
    <source>
        <dbReference type="ARBA" id="ARBA00022723"/>
    </source>
</evidence>
<evidence type="ECO:0000313" key="8">
    <source>
        <dbReference type="Proteomes" id="UP001166585"/>
    </source>
</evidence>